<accession>A0ABR1XMJ8</accession>
<proteinExistence type="predicted"/>
<evidence type="ECO:0000313" key="2">
    <source>
        <dbReference type="EMBL" id="KAK8161405.1"/>
    </source>
</evidence>
<sequence>MLHSNNAIVLGPTMYKSSSHSPIYSFPPSFPMAESLLLPAVRGLGLAVELAMVLSFLFFLCLAIGTTVILFKRALFALLYFYLVAPATQMYRRQTQRLAGWYHRTTHGWIIVMQDRRLRREMSARGTMDVQQESQTESILDSLTRPREDIAEIRMRIICTADEKRRMREAGILTYM</sequence>
<protein>
    <submittedName>
        <fullName evidence="2">Uncharacterized protein</fullName>
    </submittedName>
</protein>
<gene>
    <name evidence="2" type="ORF">IWX90DRAFT_437618</name>
</gene>
<name>A0ABR1XMJ8_9PEZI</name>
<feature type="transmembrane region" description="Helical" evidence="1">
    <location>
        <begin position="50"/>
        <end position="83"/>
    </location>
</feature>
<dbReference type="Proteomes" id="UP001456524">
    <property type="component" value="Unassembled WGS sequence"/>
</dbReference>
<evidence type="ECO:0000313" key="3">
    <source>
        <dbReference type="Proteomes" id="UP001456524"/>
    </source>
</evidence>
<keyword evidence="3" id="KW-1185">Reference proteome</keyword>
<comment type="caution">
    <text evidence="2">The sequence shown here is derived from an EMBL/GenBank/DDBJ whole genome shotgun (WGS) entry which is preliminary data.</text>
</comment>
<organism evidence="2 3">
    <name type="scientific">Phyllosticta citrichinensis</name>
    <dbReference type="NCBI Taxonomy" id="1130410"/>
    <lineage>
        <taxon>Eukaryota</taxon>
        <taxon>Fungi</taxon>
        <taxon>Dikarya</taxon>
        <taxon>Ascomycota</taxon>
        <taxon>Pezizomycotina</taxon>
        <taxon>Dothideomycetes</taxon>
        <taxon>Dothideomycetes incertae sedis</taxon>
        <taxon>Botryosphaeriales</taxon>
        <taxon>Phyllostictaceae</taxon>
        <taxon>Phyllosticta</taxon>
    </lineage>
</organism>
<dbReference type="EMBL" id="JBBWUH010000007">
    <property type="protein sequence ID" value="KAK8161405.1"/>
    <property type="molecule type" value="Genomic_DNA"/>
</dbReference>
<keyword evidence="1" id="KW-1133">Transmembrane helix</keyword>
<reference evidence="2 3" key="1">
    <citation type="journal article" date="2022" name="G3 (Bethesda)">
        <title>Enemy or ally: a genomic approach to elucidate the lifestyle of Phyllosticta citrichinaensis.</title>
        <authorList>
            <person name="Buijs V.A."/>
            <person name="Groenewald J.Z."/>
            <person name="Haridas S."/>
            <person name="LaButti K.M."/>
            <person name="Lipzen A."/>
            <person name="Martin F.M."/>
            <person name="Barry K."/>
            <person name="Grigoriev I.V."/>
            <person name="Crous P.W."/>
            <person name="Seidl M.F."/>
        </authorList>
    </citation>
    <scope>NUCLEOTIDE SEQUENCE [LARGE SCALE GENOMIC DNA]</scope>
    <source>
        <strain evidence="2 3">CBS 129764</strain>
    </source>
</reference>
<keyword evidence="1" id="KW-0812">Transmembrane</keyword>
<evidence type="ECO:0000256" key="1">
    <source>
        <dbReference type="SAM" id="Phobius"/>
    </source>
</evidence>
<keyword evidence="1" id="KW-0472">Membrane</keyword>